<reference evidence="1" key="1">
    <citation type="submission" date="2021-02" db="EMBL/GenBank/DDBJ databases">
        <authorList>
            <person name="Dougan E. K."/>
            <person name="Rhodes N."/>
            <person name="Thang M."/>
            <person name="Chan C."/>
        </authorList>
    </citation>
    <scope>NUCLEOTIDE SEQUENCE</scope>
</reference>
<dbReference type="AlphaFoldDB" id="A0A812YGL0"/>
<comment type="caution">
    <text evidence="1">The sequence shown here is derived from an EMBL/GenBank/DDBJ whole genome shotgun (WGS) entry which is preliminary data.</text>
</comment>
<accession>A0A812YGL0</accession>
<gene>
    <name evidence="1" type="ORF">SNEC2469_LOCUS22846</name>
</gene>
<evidence type="ECO:0000313" key="2">
    <source>
        <dbReference type="Proteomes" id="UP000601435"/>
    </source>
</evidence>
<feature type="non-terminal residue" evidence="1">
    <location>
        <position position="1"/>
    </location>
</feature>
<sequence>CKPSVPPVGDGDGRTLFVKPLSNVVPFTCSVQPKVHCANLLRRETLVQYSDNMLSWQISAAPPKPLGTSVCKGQHPVLIQFGLSATLRLLRGVLATRFAPKRVDIMSVLGWRLGVFRGSTGSRRGLTREVQGAGQVRTMISGAYHRSNPRCESIVGSACNKPPSVARTTAWKLCGDLLDSSLFAHGGFRPEVALASPRPLVQKGLGDSGEELVQTSLQHRRQAPSVGSSTWFPLQTGTRSPNIDDGPAVARQGALSPLHSSSGPGNYLCFLGGAMSFNMSKILNWPRLERLFSQSIAWQLSTMDSLWAGMMSRPGPVHLYVLSRLLGKVSPSRVILVGLSLGNVTAMGCTQITEWAIRDSIRALVLWDHVVLPAYTLKPLRLVAPNSSQSRSFLNPEFSTPPCRLQAPSLLIRCPFYERETIDATNDYVNAVESFGAVTFEGLRQTVFLQDTSHVSSYRDDLWDITRVLNFAAG</sequence>
<dbReference type="OrthoDB" id="412434at2759"/>
<keyword evidence="2" id="KW-1185">Reference proteome</keyword>
<dbReference type="Proteomes" id="UP000601435">
    <property type="component" value="Unassembled WGS sequence"/>
</dbReference>
<proteinExistence type="predicted"/>
<dbReference type="EMBL" id="CAJNJA010042001">
    <property type="protein sequence ID" value="CAE7779899.1"/>
    <property type="molecule type" value="Genomic_DNA"/>
</dbReference>
<evidence type="ECO:0000313" key="1">
    <source>
        <dbReference type="EMBL" id="CAE7779899.1"/>
    </source>
</evidence>
<name>A0A812YGL0_9DINO</name>
<organism evidence="1 2">
    <name type="scientific">Symbiodinium necroappetens</name>
    <dbReference type="NCBI Taxonomy" id="1628268"/>
    <lineage>
        <taxon>Eukaryota</taxon>
        <taxon>Sar</taxon>
        <taxon>Alveolata</taxon>
        <taxon>Dinophyceae</taxon>
        <taxon>Suessiales</taxon>
        <taxon>Symbiodiniaceae</taxon>
        <taxon>Symbiodinium</taxon>
    </lineage>
</organism>
<protein>
    <submittedName>
        <fullName evidence="1">Uncharacterized protein</fullName>
    </submittedName>
</protein>